<comment type="caution">
    <text evidence="1">The sequence shown here is derived from an EMBL/GenBank/DDBJ whole genome shotgun (WGS) entry which is preliminary data.</text>
</comment>
<gene>
    <name evidence="1" type="ORF">M8H41_16320</name>
</gene>
<proteinExistence type="predicted"/>
<evidence type="ECO:0000313" key="2">
    <source>
        <dbReference type="Proteomes" id="UP001176021"/>
    </source>
</evidence>
<dbReference type="Proteomes" id="UP001176021">
    <property type="component" value="Unassembled WGS sequence"/>
</dbReference>
<accession>A0ABT8QSY1</accession>
<organism evidence="1 2">
    <name type="scientific">Desulfosporosinus nitroreducens</name>
    <dbReference type="NCBI Taxonomy" id="2018668"/>
    <lineage>
        <taxon>Bacteria</taxon>
        <taxon>Bacillati</taxon>
        <taxon>Bacillota</taxon>
        <taxon>Clostridia</taxon>
        <taxon>Eubacteriales</taxon>
        <taxon>Desulfitobacteriaceae</taxon>
        <taxon>Desulfosporosinus</taxon>
    </lineage>
</organism>
<protein>
    <submittedName>
        <fullName evidence="1">Uncharacterized protein</fullName>
    </submittedName>
</protein>
<name>A0ABT8QSY1_9FIRM</name>
<sequence length="271" mass="31130">MSQQNSKRAKHERVGQILEMLQAGQPRDKIADQFGYSTWKSLDIYMRRHGFTWDSQRHIYTNAVSEVPLKKELAVPIDRDDDALTDVSPEEVVRLFSTGILDARDIAKRTGFPGHKEMASYMLRRGYVWSSTSLNYIDSNPSPQKTSLNSCTEAEDSLQVIDRVPTGHSLSEVLINDKYISLLEFLWESRNKLVKVIESLNDEDKIQVYPIPGQAKTKSIFLSDRLTDLMMALCDKHNLSQKQGYEAALVEYLSRNGFRDRVEELLDVRRI</sequence>
<dbReference type="EMBL" id="JAMJEV010000014">
    <property type="protein sequence ID" value="MDO0824405.1"/>
    <property type="molecule type" value="Genomic_DNA"/>
</dbReference>
<evidence type="ECO:0000313" key="1">
    <source>
        <dbReference type="EMBL" id="MDO0824405.1"/>
    </source>
</evidence>
<keyword evidence="2" id="KW-1185">Reference proteome</keyword>
<dbReference type="RefSeq" id="WP_302049350.1">
    <property type="nucleotide sequence ID" value="NZ_JAMJEV010000014.1"/>
</dbReference>
<reference evidence="1" key="1">
    <citation type="submission" date="2022-05" db="EMBL/GenBank/DDBJ databases">
        <title>Expanded diversity of anoxic marine methylotrophy in a Black Sea sulfate reducing microorganism.</title>
        <authorList>
            <person name="Fischer P.Q."/>
            <person name="Stams A.J.M."/>
            <person name="Villanueva L."/>
            <person name="Sousa D.Z."/>
        </authorList>
    </citation>
    <scope>NUCLEOTIDE SEQUENCE</scope>
    <source>
        <strain evidence="1">P130</strain>
    </source>
</reference>